<reference evidence="1 2" key="1">
    <citation type="submission" date="2017-07" db="EMBL/GenBank/DDBJ databases">
        <title>Complete genome sequence of Actinoalloteichus hoggarensis DSM 45943, type strain of Actinoalloteichus hoggarensis.</title>
        <authorList>
            <person name="Ruckert C."/>
            <person name="Nouioui I."/>
            <person name="Willmese J."/>
            <person name="van Wezel G."/>
            <person name="Klenk H.-P."/>
            <person name="Kalinowski J."/>
            <person name="Zotchev S.B."/>
        </authorList>
    </citation>
    <scope>NUCLEOTIDE SEQUENCE [LARGE SCALE GENOMIC DNA]</scope>
    <source>
        <strain evidence="1 2">DSM 45943</strain>
    </source>
</reference>
<protein>
    <submittedName>
        <fullName evidence="1">Uncharacterized protein</fullName>
    </submittedName>
</protein>
<dbReference type="KEGG" id="ahg:AHOG_11950"/>
<dbReference type="EMBL" id="CP022521">
    <property type="protein sequence ID" value="ASO20033.1"/>
    <property type="molecule type" value="Genomic_DNA"/>
</dbReference>
<dbReference type="Proteomes" id="UP000204221">
    <property type="component" value="Chromosome"/>
</dbReference>
<dbReference type="AlphaFoldDB" id="A0A221W2U7"/>
<dbReference type="OrthoDB" id="3694142at2"/>
<evidence type="ECO:0000313" key="2">
    <source>
        <dbReference type="Proteomes" id="UP000204221"/>
    </source>
</evidence>
<proteinExistence type="predicted"/>
<accession>A0A221W2U7</accession>
<evidence type="ECO:0000313" key="1">
    <source>
        <dbReference type="EMBL" id="ASO20033.1"/>
    </source>
</evidence>
<keyword evidence="2" id="KW-1185">Reference proteome</keyword>
<dbReference type="RefSeq" id="WP_093941431.1">
    <property type="nucleotide sequence ID" value="NZ_CP022521.1"/>
</dbReference>
<gene>
    <name evidence="1" type="ORF">AHOG_11950</name>
</gene>
<name>A0A221W2U7_9PSEU</name>
<sequence length="138" mass="14190">MSARSGPAPALSWPLVVVATLSAVLGLFSAAGVRTGTAGATAGQSFLSARAETVERSGVRGVRPFAGTTWQAARAQVGGAAVLDEAPHREQLLGPSTAPTPAGPRFLEHRPITQTVRDLRPAWSAPDSSRGPPASPFR</sequence>
<organism evidence="1 2">
    <name type="scientific">Actinoalloteichus hoggarensis</name>
    <dbReference type="NCBI Taxonomy" id="1470176"/>
    <lineage>
        <taxon>Bacteria</taxon>
        <taxon>Bacillati</taxon>
        <taxon>Actinomycetota</taxon>
        <taxon>Actinomycetes</taxon>
        <taxon>Pseudonocardiales</taxon>
        <taxon>Pseudonocardiaceae</taxon>
        <taxon>Actinoalloteichus</taxon>
    </lineage>
</organism>